<dbReference type="Proteomes" id="UP000198824">
    <property type="component" value="Unassembled WGS sequence"/>
</dbReference>
<feature type="compositionally biased region" description="Basic and acidic residues" evidence="1">
    <location>
        <begin position="31"/>
        <end position="51"/>
    </location>
</feature>
<feature type="compositionally biased region" description="Polar residues" evidence="1">
    <location>
        <begin position="1"/>
        <end position="12"/>
    </location>
</feature>
<name>A0A1I6M7M1_9SPHN</name>
<protein>
    <submittedName>
        <fullName evidence="2">Uncharacterized protein</fullName>
    </submittedName>
</protein>
<accession>A0A1I6M7M1</accession>
<reference evidence="2 3" key="1">
    <citation type="submission" date="2016-10" db="EMBL/GenBank/DDBJ databases">
        <authorList>
            <person name="de Groot N.N."/>
        </authorList>
    </citation>
    <scope>NUCLEOTIDE SEQUENCE [LARGE SCALE GENOMIC DNA]</scope>
    <source>
        <strain evidence="2 3">S5-249</strain>
    </source>
</reference>
<proteinExistence type="predicted"/>
<keyword evidence="3" id="KW-1185">Reference proteome</keyword>
<feature type="region of interest" description="Disordered" evidence="1">
    <location>
        <begin position="1"/>
        <end position="57"/>
    </location>
</feature>
<evidence type="ECO:0000313" key="3">
    <source>
        <dbReference type="Proteomes" id="UP000198824"/>
    </source>
</evidence>
<evidence type="ECO:0000313" key="2">
    <source>
        <dbReference type="EMBL" id="SFS11694.1"/>
    </source>
</evidence>
<sequence>MDPRDITSTTLVTEDRTLDARVSPPSLPSERCGKPETKAERKQRLREKACTDPDGADAEAIGSMDRNELLATAINSAGFLCARVTSMYPRGGEVIAKSAEHRSGKDRVTYRVNPQAGSIEQID</sequence>
<dbReference type="STRING" id="1166337.SAMN05192580_3624"/>
<organism evidence="2 3">
    <name type="scientific">Sphingomonas jatrophae</name>
    <dbReference type="NCBI Taxonomy" id="1166337"/>
    <lineage>
        <taxon>Bacteria</taxon>
        <taxon>Pseudomonadati</taxon>
        <taxon>Pseudomonadota</taxon>
        <taxon>Alphaproteobacteria</taxon>
        <taxon>Sphingomonadales</taxon>
        <taxon>Sphingomonadaceae</taxon>
        <taxon>Sphingomonas</taxon>
    </lineage>
</organism>
<dbReference type="EMBL" id="FOZG01000003">
    <property type="protein sequence ID" value="SFS11694.1"/>
    <property type="molecule type" value="Genomic_DNA"/>
</dbReference>
<dbReference type="AlphaFoldDB" id="A0A1I6M7M1"/>
<gene>
    <name evidence="2" type="ORF">SAMN05192580_3624</name>
</gene>
<evidence type="ECO:0000256" key="1">
    <source>
        <dbReference type="SAM" id="MobiDB-lite"/>
    </source>
</evidence>